<dbReference type="Proteomes" id="UP000186513">
    <property type="component" value="Unassembled WGS sequence"/>
</dbReference>
<organism evidence="2 3">
    <name type="scientific">Chitinimonas taiwanensis DSM 18899</name>
    <dbReference type="NCBI Taxonomy" id="1121279"/>
    <lineage>
        <taxon>Bacteria</taxon>
        <taxon>Pseudomonadati</taxon>
        <taxon>Pseudomonadota</taxon>
        <taxon>Betaproteobacteria</taxon>
        <taxon>Neisseriales</taxon>
        <taxon>Chitinibacteraceae</taxon>
        <taxon>Chitinimonas</taxon>
    </lineage>
</organism>
<dbReference type="OrthoDB" id="5191051at2"/>
<evidence type="ECO:0000313" key="3">
    <source>
        <dbReference type="Proteomes" id="UP000186513"/>
    </source>
</evidence>
<dbReference type="Gene3D" id="3.40.630.30">
    <property type="match status" value="1"/>
</dbReference>
<feature type="domain" description="N-acetyltransferase" evidence="1">
    <location>
        <begin position="25"/>
        <end position="183"/>
    </location>
</feature>
<keyword evidence="3" id="KW-1185">Reference proteome</keyword>
<protein>
    <submittedName>
        <fullName evidence="2">Protein N-acetyltransferase, RimJ/RimL family</fullName>
    </submittedName>
</protein>
<dbReference type="RefSeq" id="WP_072428838.1">
    <property type="nucleotide sequence ID" value="NZ_FPKR01000008.1"/>
</dbReference>
<dbReference type="GO" id="GO:0008999">
    <property type="term" value="F:protein-N-terminal-alanine acetyltransferase activity"/>
    <property type="evidence" value="ECO:0007669"/>
    <property type="project" value="TreeGrafter"/>
</dbReference>
<reference evidence="2 3" key="1">
    <citation type="submission" date="2016-11" db="EMBL/GenBank/DDBJ databases">
        <authorList>
            <person name="Jaros S."/>
            <person name="Januszkiewicz K."/>
            <person name="Wedrychowicz H."/>
        </authorList>
    </citation>
    <scope>NUCLEOTIDE SEQUENCE [LARGE SCALE GENOMIC DNA]</scope>
    <source>
        <strain evidence="2 3">DSM 18899</strain>
    </source>
</reference>
<dbReference type="InterPro" id="IPR051908">
    <property type="entry name" value="Ribosomal_N-acetyltransferase"/>
</dbReference>
<dbReference type="GO" id="GO:0005737">
    <property type="term" value="C:cytoplasm"/>
    <property type="evidence" value="ECO:0007669"/>
    <property type="project" value="TreeGrafter"/>
</dbReference>
<evidence type="ECO:0000313" key="2">
    <source>
        <dbReference type="EMBL" id="SFZ77321.1"/>
    </source>
</evidence>
<dbReference type="PANTHER" id="PTHR43441:SF3">
    <property type="entry name" value="ACETYLTRANSFERASE"/>
    <property type="match status" value="1"/>
</dbReference>
<dbReference type="SUPFAM" id="SSF55729">
    <property type="entry name" value="Acyl-CoA N-acyltransferases (Nat)"/>
    <property type="match status" value="1"/>
</dbReference>
<evidence type="ECO:0000259" key="1">
    <source>
        <dbReference type="PROSITE" id="PS51186"/>
    </source>
</evidence>
<name>A0A1K2HL81_9NEIS</name>
<gene>
    <name evidence="2" type="ORF">SAMN02745887_02336</name>
</gene>
<keyword evidence="2" id="KW-0808">Transferase</keyword>
<dbReference type="GO" id="GO:1990189">
    <property type="term" value="F:protein N-terminal-serine acetyltransferase activity"/>
    <property type="evidence" value="ECO:0007669"/>
    <property type="project" value="TreeGrafter"/>
</dbReference>
<dbReference type="EMBL" id="FPKR01000008">
    <property type="protein sequence ID" value="SFZ77321.1"/>
    <property type="molecule type" value="Genomic_DNA"/>
</dbReference>
<sequence length="183" mass="20672">MLSQLPEQLESERLLIRVAKPGDGAIFNAAIVESAESLKTWLGWVWPAPTLAESEQACRRAYARFLLNEDLMAFFIDKHSGVLMGGSGLHKADWTLRQFEVGYWCRQGWGGRGLMTEGVRALSDYALQALGAQRVFLTTDERNTASWRLAERAGFVLEGTLRRDRLDLQGQLRNTRVYARIPD</sequence>
<dbReference type="STRING" id="1121279.SAMN02745887_02336"/>
<dbReference type="InterPro" id="IPR000182">
    <property type="entry name" value="GNAT_dom"/>
</dbReference>
<dbReference type="Pfam" id="PF13302">
    <property type="entry name" value="Acetyltransf_3"/>
    <property type="match status" value="1"/>
</dbReference>
<dbReference type="PROSITE" id="PS51186">
    <property type="entry name" value="GNAT"/>
    <property type="match status" value="1"/>
</dbReference>
<proteinExistence type="predicted"/>
<dbReference type="InterPro" id="IPR016181">
    <property type="entry name" value="Acyl_CoA_acyltransferase"/>
</dbReference>
<dbReference type="PANTHER" id="PTHR43441">
    <property type="entry name" value="RIBOSOMAL-PROTEIN-SERINE ACETYLTRANSFERASE"/>
    <property type="match status" value="1"/>
</dbReference>
<accession>A0A1K2HL81</accession>
<dbReference type="AlphaFoldDB" id="A0A1K2HL81"/>